<dbReference type="GO" id="GO:0005524">
    <property type="term" value="F:ATP binding"/>
    <property type="evidence" value="ECO:0007669"/>
    <property type="project" value="UniProtKB-UniRule"/>
</dbReference>
<dbReference type="PANTHER" id="PTHR30580:SF0">
    <property type="entry name" value="PRIMOSOMAL PROTEIN N"/>
    <property type="match status" value="1"/>
</dbReference>
<dbReference type="CDD" id="cd17929">
    <property type="entry name" value="DEXHc_priA"/>
    <property type="match status" value="1"/>
</dbReference>
<keyword evidence="7 12" id="KW-0862">Zinc</keyword>
<evidence type="ECO:0000256" key="6">
    <source>
        <dbReference type="ARBA" id="ARBA00022806"/>
    </source>
</evidence>
<dbReference type="EC" id="5.6.2.4" evidence="12"/>
<feature type="domain" description="Helicase C-terminal" evidence="14">
    <location>
        <begin position="546"/>
        <end position="700"/>
    </location>
</feature>
<dbReference type="GO" id="GO:0008270">
    <property type="term" value="F:zinc ion binding"/>
    <property type="evidence" value="ECO:0007669"/>
    <property type="project" value="UniProtKB-UniRule"/>
</dbReference>
<feature type="binding site" evidence="12">
    <location>
        <position position="523"/>
    </location>
    <ligand>
        <name>Zn(2+)</name>
        <dbReference type="ChEBI" id="CHEBI:29105"/>
        <label>2</label>
    </ligand>
</feature>
<dbReference type="PROSITE" id="PS51194">
    <property type="entry name" value="HELICASE_CTER"/>
    <property type="match status" value="1"/>
</dbReference>
<keyword evidence="4 12" id="KW-0547">Nucleotide-binding</keyword>
<comment type="subunit">
    <text evidence="12">Component of the replication restart primosome.</text>
</comment>
<dbReference type="GO" id="GO:0006270">
    <property type="term" value="P:DNA replication initiation"/>
    <property type="evidence" value="ECO:0007669"/>
    <property type="project" value="TreeGrafter"/>
</dbReference>
<dbReference type="Proteomes" id="UP000290475">
    <property type="component" value="Unassembled WGS sequence"/>
</dbReference>
<evidence type="ECO:0000256" key="7">
    <source>
        <dbReference type="ARBA" id="ARBA00022833"/>
    </source>
</evidence>
<comment type="catalytic activity">
    <reaction evidence="11 12">
        <text>ATP + H2O = ADP + phosphate + H(+)</text>
        <dbReference type="Rhea" id="RHEA:13065"/>
        <dbReference type="ChEBI" id="CHEBI:15377"/>
        <dbReference type="ChEBI" id="CHEBI:15378"/>
        <dbReference type="ChEBI" id="CHEBI:30616"/>
        <dbReference type="ChEBI" id="CHEBI:43474"/>
        <dbReference type="ChEBI" id="CHEBI:456216"/>
        <dbReference type="EC" id="5.6.2.4"/>
    </reaction>
</comment>
<comment type="similarity">
    <text evidence="12">Belongs to the helicase family. PriA subfamily.</text>
</comment>
<dbReference type="InterPro" id="IPR041236">
    <property type="entry name" value="PriA_C"/>
</dbReference>
<reference evidence="16" key="2">
    <citation type="submission" date="2022-10" db="EMBL/GenBank/DDBJ databases">
        <title>Comparative genomic analysis and in-vitro probiotic properties of the potential probiotic L. chiayiensis AACE 3.</title>
        <authorList>
            <person name="Kang X."/>
        </authorList>
    </citation>
    <scope>NUCLEOTIDE SEQUENCE</scope>
    <source>
        <strain evidence="16">AACE 3</strain>
    </source>
</reference>
<evidence type="ECO:0000256" key="4">
    <source>
        <dbReference type="ARBA" id="ARBA00022741"/>
    </source>
</evidence>
<dbReference type="NCBIfam" id="NF004066">
    <property type="entry name" value="PRK05580.1-3"/>
    <property type="match status" value="1"/>
</dbReference>
<dbReference type="Gene3D" id="3.40.50.300">
    <property type="entry name" value="P-loop containing nucleotide triphosphate hydrolases"/>
    <property type="match status" value="2"/>
</dbReference>
<comment type="function">
    <text evidence="12">Initiates the restart of stalled replication forks, which reloads the replicative helicase on sites other than the origin of replication. Recognizes and binds to abandoned replication forks and remodels them to uncover a helicase loading site. Promotes assembly of the primosome at these replication forks.</text>
</comment>
<proteinExistence type="inferred from homology"/>
<dbReference type="GO" id="GO:1990077">
    <property type="term" value="C:primosome complex"/>
    <property type="evidence" value="ECO:0007669"/>
    <property type="project" value="UniProtKB-UniRule"/>
</dbReference>
<feature type="binding site" evidence="12">
    <location>
        <position position="554"/>
    </location>
    <ligand>
        <name>Zn(2+)</name>
        <dbReference type="ChEBI" id="CHEBI:29105"/>
        <label>1</label>
    </ligand>
</feature>
<dbReference type="FunFam" id="3.40.50.300:FF:000489">
    <property type="entry name" value="Primosome assembly protein PriA"/>
    <property type="match status" value="1"/>
</dbReference>
<dbReference type="InterPro" id="IPR042115">
    <property type="entry name" value="PriA_3primeBD_sf"/>
</dbReference>
<comment type="cofactor">
    <cofactor evidence="12">
        <name>Zn(2+)</name>
        <dbReference type="ChEBI" id="CHEBI:29105"/>
    </cofactor>
    <text evidence="12">Binds 2 zinc ions per subunit.</text>
</comment>
<evidence type="ECO:0000313" key="18">
    <source>
        <dbReference type="Proteomes" id="UP001164790"/>
    </source>
</evidence>
<keyword evidence="1 12" id="KW-0639">Primosome</keyword>
<dbReference type="GO" id="GO:0006310">
    <property type="term" value="P:DNA recombination"/>
    <property type="evidence" value="ECO:0007669"/>
    <property type="project" value="InterPro"/>
</dbReference>
<organism evidence="15 17">
    <name type="scientific">Lacticaseibacillus chiayiensis</name>
    <dbReference type="NCBI Taxonomy" id="2100821"/>
    <lineage>
        <taxon>Bacteria</taxon>
        <taxon>Bacillati</taxon>
        <taxon>Bacillota</taxon>
        <taxon>Bacilli</taxon>
        <taxon>Lactobacillales</taxon>
        <taxon>Lactobacillaceae</taxon>
        <taxon>Lacticaseibacillus</taxon>
    </lineage>
</organism>
<dbReference type="GO" id="GO:0003677">
    <property type="term" value="F:DNA binding"/>
    <property type="evidence" value="ECO:0007669"/>
    <property type="project" value="UniProtKB-UniRule"/>
</dbReference>
<keyword evidence="2 12" id="KW-0235">DNA replication</keyword>
<gene>
    <name evidence="12 16" type="primary">priA</name>
    <name evidence="15" type="ORF">BVJ53_02330</name>
    <name evidence="16" type="ORF">OFW50_07475</name>
</gene>
<protein>
    <recommendedName>
        <fullName evidence="12">Replication restart protein PriA</fullName>
    </recommendedName>
    <alternativeName>
        <fullName evidence="12">ATP-dependent DNA helicase PriA</fullName>
        <ecNumber evidence="12">5.6.2.4</ecNumber>
    </alternativeName>
    <alternativeName>
        <fullName evidence="12">DNA 3'-5' helicase PriA</fullName>
    </alternativeName>
</protein>
<evidence type="ECO:0000256" key="5">
    <source>
        <dbReference type="ARBA" id="ARBA00022801"/>
    </source>
</evidence>
<dbReference type="InterPro" id="IPR005259">
    <property type="entry name" value="PriA"/>
</dbReference>
<feature type="binding site" evidence="12">
    <location>
        <position position="538"/>
    </location>
    <ligand>
        <name>Zn(2+)</name>
        <dbReference type="ChEBI" id="CHEBI:29105"/>
        <label>2</label>
    </ligand>
</feature>
<dbReference type="EMBL" id="CP107523">
    <property type="protein sequence ID" value="UYN55351.1"/>
    <property type="molecule type" value="Genomic_DNA"/>
</dbReference>
<dbReference type="SMART" id="SM00487">
    <property type="entry name" value="DEXDc"/>
    <property type="match status" value="1"/>
</dbReference>
<keyword evidence="8 12" id="KW-0067">ATP-binding</keyword>
<feature type="binding site" evidence="12">
    <location>
        <position position="514"/>
    </location>
    <ligand>
        <name>Zn(2+)</name>
        <dbReference type="ChEBI" id="CHEBI:29105"/>
        <label>1</label>
    </ligand>
</feature>
<evidence type="ECO:0000313" key="16">
    <source>
        <dbReference type="EMBL" id="UYN55351.1"/>
    </source>
</evidence>
<keyword evidence="10 12" id="KW-0413">Isomerase</keyword>
<dbReference type="Pfam" id="PF00270">
    <property type="entry name" value="DEAD"/>
    <property type="match status" value="1"/>
</dbReference>
<dbReference type="PROSITE" id="PS51192">
    <property type="entry name" value="HELICASE_ATP_BIND_1"/>
    <property type="match status" value="1"/>
</dbReference>
<dbReference type="NCBIfam" id="TIGR00595">
    <property type="entry name" value="priA"/>
    <property type="match status" value="1"/>
</dbReference>
<dbReference type="Pfam" id="PF00271">
    <property type="entry name" value="Helicase_C"/>
    <property type="match status" value="1"/>
</dbReference>
<dbReference type="InterPro" id="IPR027417">
    <property type="entry name" value="P-loop_NTPase"/>
</dbReference>
<evidence type="ECO:0000256" key="12">
    <source>
        <dbReference type="HAMAP-Rule" id="MF_00983"/>
    </source>
</evidence>
<keyword evidence="5 12" id="KW-0378">Hydrolase</keyword>
<evidence type="ECO:0000313" key="17">
    <source>
        <dbReference type="Proteomes" id="UP000290475"/>
    </source>
</evidence>
<keyword evidence="3 12" id="KW-0479">Metal-binding</keyword>
<dbReference type="RefSeq" id="WP_129300984.1">
    <property type="nucleotide sequence ID" value="NZ_CP074378.1"/>
</dbReference>
<name>A0A4Q1UBZ7_9LACO</name>
<feature type="domain" description="Helicase ATP-binding" evidence="13">
    <location>
        <begin position="283"/>
        <end position="449"/>
    </location>
</feature>
<dbReference type="SMART" id="SM00490">
    <property type="entry name" value="HELICc"/>
    <property type="match status" value="1"/>
</dbReference>
<feature type="binding site" evidence="12">
    <location>
        <position position="551"/>
    </location>
    <ligand>
        <name>Zn(2+)</name>
        <dbReference type="ChEBI" id="CHEBI:29105"/>
        <label>1</label>
    </ligand>
</feature>
<dbReference type="InterPro" id="IPR040498">
    <property type="entry name" value="PriA_CRR"/>
</dbReference>
<dbReference type="AlphaFoldDB" id="A0A4Q1UBZ7"/>
<evidence type="ECO:0000256" key="8">
    <source>
        <dbReference type="ARBA" id="ARBA00022840"/>
    </source>
</evidence>
<dbReference type="Pfam" id="PF17764">
    <property type="entry name" value="PriA_3primeBD"/>
    <property type="match status" value="1"/>
</dbReference>
<dbReference type="Pfam" id="PF18319">
    <property type="entry name" value="Zn_ribbon_PriA"/>
    <property type="match status" value="1"/>
</dbReference>
<feature type="binding site" evidence="12">
    <location>
        <position position="511"/>
    </location>
    <ligand>
        <name>Zn(2+)</name>
        <dbReference type="ChEBI" id="CHEBI:29105"/>
        <label>1</label>
    </ligand>
</feature>
<evidence type="ECO:0000313" key="15">
    <source>
        <dbReference type="EMBL" id="RXT29542.1"/>
    </source>
</evidence>
<evidence type="ECO:0000259" key="14">
    <source>
        <dbReference type="PROSITE" id="PS51194"/>
    </source>
</evidence>
<evidence type="ECO:0000259" key="13">
    <source>
        <dbReference type="PROSITE" id="PS51192"/>
    </source>
</evidence>
<dbReference type="GO" id="GO:0006269">
    <property type="term" value="P:DNA replication, synthesis of primer"/>
    <property type="evidence" value="ECO:0007669"/>
    <property type="project" value="UniProtKB-KW"/>
</dbReference>
<keyword evidence="9 12" id="KW-0238">DNA-binding</keyword>
<dbReference type="PANTHER" id="PTHR30580">
    <property type="entry name" value="PRIMOSOMAL PROTEIN N"/>
    <property type="match status" value="1"/>
</dbReference>
<dbReference type="InterPro" id="IPR014001">
    <property type="entry name" value="Helicase_ATP-bd"/>
</dbReference>
<keyword evidence="18" id="KW-1185">Reference proteome</keyword>
<dbReference type="SUPFAM" id="SSF52540">
    <property type="entry name" value="P-loop containing nucleoside triphosphate hydrolases"/>
    <property type="match status" value="2"/>
</dbReference>
<dbReference type="InterPro" id="IPR041222">
    <property type="entry name" value="PriA_3primeBD"/>
</dbReference>
<dbReference type="Proteomes" id="UP001164790">
    <property type="component" value="Chromosome"/>
</dbReference>
<dbReference type="InterPro" id="IPR001650">
    <property type="entry name" value="Helicase_C-like"/>
</dbReference>
<dbReference type="CDD" id="cd18804">
    <property type="entry name" value="SF2_C_priA"/>
    <property type="match status" value="1"/>
</dbReference>
<sequence length="805" mass="90615">MATIAKVIVDVPTMQTDRPFDYLVPPRLDGALQVGMRVWVQFGKGDRKVSGMVVAIVNQSQYDGELKPLLDVLDPAPVLNQEMLALSKWLAKTTYSFWIACMQTMLPTMLKIDAVKVAEPLALSADEHTRYFGQADSVAMNTLTDEQQIALMKLAQAGKVAISYIKKDRARVKKVFYLIPQLSPEQAEEQRRQVRKNAVKQLELLSFMKTWSAEHQRPLLTEVEHRHHLTKAVINQAVEKGWLKLEAHETYRDPYPQLQHQPLTHPLPLTDEQQAVVKTINAAVKANEPKTFLLEGVTGSGKTEVYLQVIAQVLAAGQTALMLVPEIALTPQMVDRVKGRFGMRVAVMHSGLSDGEKYDEWRRIARGEAQVVVGARSAAFAPLKHIGVFIMDEEHETSYKQDSSPRYHARDVLLKRAQIHHAPVVLGSATPSLESRARAEKDVYTLLRLPHRINDQPLPPVHIVDMREGFAKGAQEDFSAPLLDALKLRLQRHEQSVLLLNRRGYSSFVMCRDCGYVAKCPNCDISLTLHMDTYTLKCHYCGHEEAIPRRCPQCGSDKIRYFGTGTQKVEAQLQKLLPDARILRMDVDTTRRKGGHARILNAFGAHQADILLGTQMIAKGLDFPDVTLVGVINADTALGLPDFRASEKTFQLLTQVSGRAGRADKPGEVFVQTFNPDHYAIQYAKRQDYEGFFRQEMAVRHQGNYPPYFFSTKIGVSHVDETQAAKAIFSLAKELRDRLSDQVMMLGPTPGPIARLKNRYIYQIVLKYKHEPALAKTLQHILEETQQSSRQGFQVTIDPEPLSFV</sequence>
<evidence type="ECO:0000256" key="3">
    <source>
        <dbReference type="ARBA" id="ARBA00022723"/>
    </source>
</evidence>
<evidence type="ECO:0000256" key="9">
    <source>
        <dbReference type="ARBA" id="ARBA00023125"/>
    </source>
</evidence>
<accession>A0A4Q1UBZ7</accession>
<comment type="catalytic activity">
    <reaction evidence="12">
        <text>Couples ATP hydrolysis with the unwinding of duplex DNA by translocating in the 3'-5' direction.</text>
        <dbReference type="EC" id="5.6.2.4"/>
    </reaction>
</comment>
<dbReference type="EMBL" id="MSSM01000005">
    <property type="protein sequence ID" value="RXT29542.1"/>
    <property type="molecule type" value="Genomic_DNA"/>
</dbReference>
<evidence type="ECO:0000256" key="1">
    <source>
        <dbReference type="ARBA" id="ARBA00022515"/>
    </source>
</evidence>
<dbReference type="Pfam" id="PF18074">
    <property type="entry name" value="PriA_C"/>
    <property type="match status" value="1"/>
</dbReference>
<feature type="binding site" evidence="12">
    <location>
        <position position="520"/>
    </location>
    <ligand>
        <name>Zn(2+)</name>
        <dbReference type="ChEBI" id="CHEBI:29105"/>
        <label>2</label>
    </ligand>
</feature>
<reference evidence="15 17" key="1">
    <citation type="submission" date="2017-01" db="EMBL/GenBank/DDBJ databases">
        <title>Lactobacillus chiayiensis sp. nov., a lactic acid bacterium isolated from compost.</title>
        <authorList>
            <person name="Huang C.-H."/>
        </authorList>
    </citation>
    <scope>NUCLEOTIDE SEQUENCE [LARGE SCALE GENOMIC DNA]</scope>
    <source>
        <strain evidence="17">chh01</strain>
        <strain evidence="15">Chh01</strain>
    </source>
</reference>
<dbReference type="FunFam" id="3.40.1440.60:FF:000001">
    <property type="entry name" value="Primosomal protein N"/>
    <property type="match status" value="1"/>
</dbReference>
<evidence type="ECO:0000256" key="10">
    <source>
        <dbReference type="ARBA" id="ARBA00023235"/>
    </source>
</evidence>
<dbReference type="HAMAP" id="MF_00983">
    <property type="entry name" value="PriA"/>
    <property type="match status" value="1"/>
</dbReference>
<evidence type="ECO:0000256" key="2">
    <source>
        <dbReference type="ARBA" id="ARBA00022705"/>
    </source>
</evidence>
<dbReference type="Gene3D" id="3.40.1440.60">
    <property type="entry name" value="PriA, 3(prime) DNA-binding domain"/>
    <property type="match status" value="1"/>
</dbReference>
<dbReference type="GO" id="GO:0043138">
    <property type="term" value="F:3'-5' DNA helicase activity"/>
    <property type="evidence" value="ECO:0007669"/>
    <property type="project" value="UniProtKB-EC"/>
</dbReference>
<dbReference type="InterPro" id="IPR011545">
    <property type="entry name" value="DEAD/DEAH_box_helicase_dom"/>
</dbReference>
<dbReference type="GO" id="GO:0006302">
    <property type="term" value="P:double-strand break repair"/>
    <property type="evidence" value="ECO:0007669"/>
    <property type="project" value="InterPro"/>
</dbReference>
<evidence type="ECO:0000256" key="11">
    <source>
        <dbReference type="ARBA" id="ARBA00048988"/>
    </source>
</evidence>
<feature type="binding site" evidence="12">
    <location>
        <position position="541"/>
    </location>
    <ligand>
        <name>Zn(2+)</name>
        <dbReference type="ChEBI" id="CHEBI:29105"/>
        <label>2</label>
    </ligand>
</feature>
<keyword evidence="6 12" id="KW-0347">Helicase</keyword>
<dbReference type="GO" id="GO:0016787">
    <property type="term" value="F:hydrolase activity"/>
    <property type="evidence" value="ECO:0007669"/>
    <property type="project" value="UniProtKB-KW"/>
</dbReference>